<dbReference type="PROSITE" id="PS51257">
    <property type="entry name" value="PROKAR_LIPOPROTEIN"/>
    <property type="match status" value="1"/>
</dbReference>
<dbReference type="InterPro" id="IPR024520">
    <property type="entry name" value="DUF3558"/>
</dbReference>
<evidence type="ECO:0000256" key="1">
    <source>
        <dbReference type="SAM" id="MobiDB-lite"/>
    </source>
</evidence>
<dbReference type="Pfam" id="PF12079">
    <property type="entry name" value="DUF3558"/>
    <property type="match status" value="1"/>
</dbReference>
<protein>
    <submittedName>
        <fullName evidence="2">DUF3558 domain-containing protein</fullName>
    </submittedName>
</protein>
<gene>
    <name evidence="2" type="ORF">HGA08_01650</name>
</gene>
<sequence>MSSWGKLVRGAVLAAGAVVLVAGCSSGDAEPEASGPTSTSPTIAPEAPTAFDGCKLPESVMQSEGFLDRSTPTDQKGADGIRWTGCLWVVSNGYSANFATTNITVDMVRANKKWAVYQELTVDGRPALTYHDAAKTDMTTDCMMNVEMKGGSMEISIDNPPSGSKTGDTPACDVATRLAEQLVPTIPADA</sequence>
<dbReference type="AlphaFoldDB" id="A0A846XPE7"/>
<dbReference type="RefSeq" id="WP_067869769.1">
    <property type="nucleotide sequence ID" value="NZ_JAAXOP010000001.1"/>
</dbReference>
<organism evidence="2 3">
    <name type="scientific">Nocardia vermiculata</name>
    <dbReference type="NCBI Taxonomy" id="257274"/>
    <lineage>
        <taxon>Bacteria</taxon>
        <taxon>Bacillati</taxon>
        <taxon>Actinomycetota</taxon>
        <taxon>Actinomycetes</taxon>
        <taxon>Mycobacteriales</taxon>
        <taxon>Nocardiaceae</taxon>
        <taxon>Nocardia</taxon>
    </lineage>
</organism>
<dbReference type="Proteomes" id="UP000565711">
    <property type="component" value="Unassembled WGS sequence"/>
</dbReference>
<proteinExistence type="predicted"/>
<reference evidence="2 3" key="1">
    <citation type="submission" date="2020-04" db="EMBL/GenBank/DDBJ databases">
        <title>MicrobeNet Type strains.</title>
        <authorList>
            <person name="Nicholson A.C."/>
        </authorList>
    </citation>
    <scope>NUCLEOTIDE SEQUENCE [LARGE SCALE GENOMIC DNA]</scope>
    <source>
        <strain evidence="2 3">JCM 12354</strain>
    </source>
</reference>
<evidence type="ECO:0000313" key="2">
    <source>
        <dbReference type="EMBL" id="NKY48913.1"/>
    </source>
</evidence>
<accession>A0A846XPE7</accession>
<feature type="region of interest" description="Disordered" evidence="1">
    <location>
        <begin position="28"/>
        <end position="49"/>
    </location>
</feature>
<keyword evidence="3" id="KW-1185">Reference proteome</keyword>
<evidence type="ECO:0000313" key="3">
    <source>
        <dbReference type="Proteomes" id="UP000565711"/>
    </source>
</evidence>
<name>A0A846XPE7_9NOCA</name>
<dbReference type="EMBL" id="JAAXOP010000001">
    <property type="protein sequence ID" value="NKY48913.1"/>
    <property type="molecule type" value="Genomic_DNA"/>
</dbReference>
<comment type="caution">
    <text evidence="2">The sequence shown here is derived from an EMBL/GenBank/DDBJ whole genome shotgun (WGS) entry which is preliminary data.</text>
</comment>